<dbReference type="Proteomes" id="UP001153076">
    <property type="component" value="Unassembled WGS sequence"/>
</dbReference>
<gene>
    <name evidence="1" type="ORF">Cgig2_011580</name>
</gene>
<comment type="caution">
    <text evidence="1">The sequence shown here is derived from an EMBL/GenBank/DDBJ whole genome shotgun (WGS) entry which is preliminary data.</text>
</comment>
<evidence type="ECO:0000313" key="2">
    <source>
        <dbReference type="Proteomes" id="UP001153076"/>
    </source>
</evidence>
<organism evidence="1 2">
    <name type="scientific">Carnegiea gigantea</name>
    <dbReference type="NCBI Taxonomy" id="171969"/>
    <lineage>
        <taxon>Eukaryota</taxon>
        <taxon>Viridiplantae</taxon>
        <taxon>Streptophyta</taxon>
        <taxon>Embryophyta</taxon>
        <taxon>Tracheophyta</taxon>
        <taxon>Spermatophyta</taxon>
        <taxon>Magnoliopsida</taxon>
        <taxon>eudicotyledons</taxon>
        <taxon>Gunneridae</taxon>
        <taxon>Pentapetalae</taxon>
        <taxon>Caryophyllales</taxon>
        <taxon>Cactineae</taxon>
        <taxon>Cactaceae</taxon>
        <taxon>Cactoideae</taxon>
        <taxon>Echinocereeae</taxon>
        <taxon>Carnegiea</taxon>
    </lineage>
</organism>
<dbReference type="OrthoDB" id="1751080at2759"/>
<name>A0A9Q1K7G8_9CARY</name>
<dbReference type="EMBL" id="JAKOGI010000265">
    <property type="protein sequence ID" value="KAJ8438218.1"/>
    <property type="molecule type" value="Genomic_DNA"/>
</dbReference>
<reference evidence="1" key="1">
    <citation type="submission" date="2022-04" db="EMBL/GenBank/DDBJ databases">
        <title>Carnegiea gigantea Genome sequencing and assembly v2.</title>
        <authorList>
            <person name="Copetti D."/>
            <person name="Sanderson M.J."/>
            <person name="Burquez A."/>
            <person name="Wojciechowski M.F."/>
        </authorList>
    </citation>
    <scope>NUCLEOTIDE SEQUENCE</scope>
    <source>
        <strain evidence="1">SGP5-SGP5p</strain>
        <tissue evidence="1">Aerial part</tissue>
    </source>
</reference>
<proteinExistence type="predicted"/>
<sequence>MSKKSKIRRMRLKKFNSRTPPKGLRQLIENLNDNQKELDGKVATDLIITNSHLLVEVMTKLEELFPSAHIPLKGVRKVAAESMSNALIRDTHKKSKSKTPVLLQDSYESKGFLMEIDVIRKHFVGSRDMLDITKAKVQVLNYDVEDVLTREFIVDSSCLHVVLCNLQSFL</sequence>
<keyword evidence="2" id="KW-1185">Reference proteome</keyword>
<accession>A0A9Q1K7G8</accession>
<protein>
    <submittedName>
        <fullName evidence="1">Uncharacterized protein</fullName>
    </submittedName>
</protein>
<evidence type="ECO:0000313" key="1">
    <source>
        <dbReference type="EMBL" id="KAJ8438218.1"/>
    </source>
</evidence>
<dbReference type="AlphaFoldDB" id="A0A9Q1K7G8"/>